<protein>
    <recommendedName>
        <fullName evidence="11">ABC transmembrane type-1 domain-containing protein</fullName>
    </recommendedName>
</protein>
<evidence type="ECO:0000256" key="4">
    <source>
        <dbReference type="ARBA" id="ARBA00022692"/>
    </source>
</evidence>
<dbReference type="AlphaFoldDB" id="A0A8C5SUG8"/>
<dbReference type="Ensembl" id="ENSLLTT00000021640.1">
    <property type="protein sequence ID" value="ENSLLTP00000020869.1"/>
    <property type="gene ID" value="ENSLLTG00000015602.1"/>
</dbReference>
<evidence type="ECO:0000313" key="13">
    <source>
        <dbReference type="Proteomes" id="UP000694406"/>
    </source>
</evidence>
<evidence type="ECO:0000256" key="5">
    <source>
        <dbReference type="ARBA" id="ARBA00022737"/>
    </source>
</evidence>
<evidence type="ECO:0000256" key="2">
    <source>
        <dbReference type="ARBA" id="ARBA00022448"/>
    </source>
</evidence>
<dbReference type="PANTHER" id="PTHR43394">
    <property type="entry name" value="ATP-DEPENDENT PERMEASE MDL1, MITOCHONDRIAL"/>
    <property type="match status" value="1"/>
</dbReference>
<keyword evidence="3" id="KW-0597">Phosphoprotein</keyword>
<reference evidence="12" key="1">
    <citation type="submission" date="2025-08" db="UniProtKB">
        <authorList>
            <consortium name="Ensembl"/>
        </authorList>
    </citation>
    <scope>IDENTIFICATION</scope>
</reference>
<dbReference type="GO" id="GO:0090374">
    <property type="term" value="P:oligopeptide export from mitochondrion"/>
    <property type="evidence" value="ECO:0007669"/>
    <property type="project" value="TreeGrafter"/>
</dbReference>
<feature type="transmembrane region" description="Helical" evidence="10">
    <location>
        <begin position="37"/>
        <end position="60"/>
    </location>
</feature>
<proteinExistence type="predicted"/>
<feature type="transmembrane region" description="Helical" evidence="10">
    <location>
        <begin position="93"/>
        <end position="114"/>
    </location>
</feature>
<evidence type="ECO:0000256" key="1">
    <source>
        <dbReference type="ARBA" id="ARBA00004141"/>
    </source>
</evidence>
<evidence type="ECO:0000259" key="11">
    <source>
        <dbReference type="PROSITE" id="PS50929"/>
    </source>
</evidence>
<comment type="subcellular location">
    <subcellularLocation>
        <location evidence="1">Membrane</location>
        <topology evidence="1">Multi-pass membrane protein</topology>
    </subcellularLocation>
</comment>
<dbReference type="PANTHER" id="PTHR43394:SF28">
    <property type="entry name" value="ATP-BINDING CASSETTE SUBFAMILY B MEMBER 1"/>
    <property type="match status" value="1"/>
</dbReference>
<dbReference type="Gene3D" id="1.20.1560.10">
    <property type="entry name" value="ABC transporter type 1, transmembrane domain"/>
    <property type="match status" value="1"/>
</dbReference>
<keyword evidence="5" id="KW-0677">Repeat</keyword>
<dbReference type="InterPro" id="IPR011527">
    <property type="entry name" value="ABC1_TM_dom"/>
</dbReference>
<accession>A0A8C5SUG8</accession>
<evidence type="ECO:0000256" key="8">
    <source>
        <dbReference type="ARBA" id="ARBA00023136"/>
    </source>
</evidence>
<dbReference type="GO" id="GO:0005524">
    <property type="term" value="F:ATP binding"/>
    <property type="evidence" value="ECO:0007669"/>
    <property type="project" value="InterPro"/>
</dbReference>
<dbReference type="InterPro" id="IPR039421">
    <property type="entry name" value="Type_1_exporter"/>
</dbReference>
<name>A0A8C5SUG8_LATLA</name>
<keyword evidence="2" id="KW-0813">Transport</keyword>
<evidence type="ECO:0000256" key="10">
    <source>
        <dbReference type="SAM" id="Phobius"/>
    </source>
</evidence>
<evidence type="ECO:0000256" key="3">
    <source>
        <dbReference type="ARBA" id="ARBA00022553"/>
    </source>
</evidence>
<keyword evidence="4 10" id="KW-0812">Transmembrane</keyword>
<evidence type="ECO:0000256" key="9">
    <source>
        <dbReference type="ARBA" id="ARBA00023180"/>
    </source>
</evidence>
<keyword evidence="9" id="KW-0325">Glycoprotein</keyword>
<dbReference type="PROSITE" id="PS50929">
    <property type="entry name" value="ABC_TM1F"/>
    <property type="match status" value="1"/>
</dbReference>
<dbReference type="Pfam" id="PF00664">
    <property type="entry name" value="ABC_membrane"/>
    <property type="match status" value="1"/>
</dbReference>
<dbReference type="GO" id="GO:0015421">
    <property type="term" value="F:ABC-type oligopeptide transporter activity"/>
    <property type="evidence" value="ECO:0007669"/>
    <property type="project" value="TreeGrafter"/>
</dbReference>
<keyword evidence="8 10" id="KW-0472">Membrane</keyword>
<evidence type="ECO:0000256" key="6">
    <source>
        <dbReference type="ARBA" id="ARBA00022967"/>
    </source>
</evidence>
<keyword evidence="6" id="KW-1278">Translocase</keyword>
<dbReference type="GO" id="GO:0005743">
    <property type="term" value="C:mitochondrial inner membrane"/>
    <property type="evidence" value="ECO:0007669"/>
    <property type="project" value="TreeGrafter"/>
</dbReference>
<dbReference type="SUPFAM" id="SSF90123">
    <property type="entry name" value="ABC transporter transmembrane region"/>
    <property type="match status" value="1"/>
</dbReference>
<dbReference type="InterPro" id="IPR036640">
    <property type="entry name" value="ABC1_TM_sf"/>
</dbReference>
<dbReference type="Proteomes" id="UP000694406">
    <property type="component" value="Unplaced"/>
</dbReference>
<feature type="domain" description="ABC transmembrane type-1" evidence="11">
    <location>
        <begin position="40"/>
        <end position="152"/>
    </location>
</feature>
<dbReference type="GeneTree" id="ENSGT00940000175433"/>
<keyword evidence="13" id="KW-1185">Reference proteome</keyword>
<keyword evidence="7 10" id="KW-1133">Transmembrane helix</keyword>
<evidence type="ECO:0000313" key="12">
    <source>
        <dbReference type="Ensembl" id="ENSLLTP00000020869.1"/>
    </source>
</evidence>
<organism evidence="12 13">
    <name type="scientific">Laticauda laticaudata</name>
    <name type="common">Blue-ringed sea krait</name>
    <name type="synonym">Blue-lipped sea krait</name>
    <dbReference type="NCBI Taxonomy" id="8630"/>
    <lineage>
        <taxon>Eukaryota</taxon>
        <taxon>Metazoa</taxon>
        <taxon>Chordata</taxon>
        <taxon>Craniata</taxon>
        <taxon>Vertebrata</taxon>
        <taxon>Euteleostomi</taxon>
        <taxon>Lepidosauria</taxon>
        <taxon>Squamata</taxon>
        <taxon>Bifurcata</taxon>
        <taxon>Unidentata</taxon>
        <taxon>Episquamata</taxon>
        <taxon>Toxicofera</taxon>
        <taxon>Serpentes</taxon>
        <taxon>Colubroidea</taxon>
        <taxon>Elapidae</taxon>
        <taxon>Laticaudinae</taxon>
        <taxon>Laticauda</taxon>
    </lineage>
</organism>
<reference evidence="12" key="2">
    <citation type="submission" date="2025-09" db="UniProtKB">
        <authorList>
            <consortium name="Ensembl"/>
        </authorList>
    </citation>
    <scope>IDENTIFICATION</scope>
</reference>
<sequence length="152" mass="17411">MKSDYISFYREKKKIKEKINMVSPLAVFRYSDSLDKLLMIVGTIFAALHGASLPVMMIVLGDMTNTFVGSGTLVDYLLEFTSIILYFRYAYWYSAIGAGVLVCSYAYISCWTLAAGRQVKRIRQQFFHAIMRQEVGWFDINDAGELNTRLIE</sequence>
<evidence type="ECO:0000256" key="7">
    <source>
        <dbReference type="ARBA" id="ARBA00022989"/>
    </source>
</evidence>